<sequence length="569" mass="65436">MAKINNVATMPYFCQHCDSLDDVLYFCKSKDASPCTSCQQLLEIQRKISETRIMLTKTRVLLNHLKDERPKIKEQANYCHDPFIHRLPMEIASTIFKFCISDGVIDLGLKGRRLGTQTNHIPLILSGVCRRWRSIAYSDPQLWKNVRITLYPAYNIAVQPTSTLVKEWLDRTGDLPLSIDFHAAEDWEYGEEWRTTKEIDISQIKEIIYTLKDESHRWLNFNFEGPLSMLSCFFHGERDILQLRTLQLTVPYKLRSHINTNDIELHQQKLSSLSTDGIPLSALSKFDWNLTNLAMKDASLVDYLEALRIAPRLIHCTFQDTRGDFDFNVPQNPVVHTRLQTLKVIHNSSIFHRKFLNHLSCPALTVLEMRHNTAKREFVMSSIIAFLQKSGCSLIKLSAWRVGLSVADITNICQMPTLRSLHLGFFQIDESNSESIPRVLFNRLAEYSIIQNEKEPRYLPFLIALTLNGVFGTEDWATLPAVFGTSTSSSHQIERHRHALKSIAISAAEKAVQNADNSELYIDEVTLQKILWLRDSSGVTWRIQRFWKGTSEDMILSAVKWYHGAKQVP</sequence>
<proteinExistence type="predicted"/>
<dbReference type="InterPro" id="IPR036047">
    <property type="entry name" value="F-box-like_dom_sf"/>
</dbReference>
<feature type="domain" description="F-box" evidence="1">
    <location>
        <begin position="86"/>
        <end position="148"/>
    </location>
</feature>
<dbReference type="EMBL" id="MU155231">
    <property type="protein sequence ID" value="KAF9478592.1"/>
    <property type="molecule type" value="Genomic_DNA"/>
</dbReference>
<gene>
    <name evidence="2" type="ORF">BDN70DRAFT_879832</name>
</gene>
<dbReference type="Pfam" id="PF12937">
    <property type="entry name" value="F-box-like"/>
    <property type="match status" value="1"/>
</dbReference>
<dbReference type="Gene3D" id="3.80.10.10">
    <property type="entry name" value="Ribonuclease Inhibitor"/>
    <property type="match status" value="1"/>
</dbReference>
<name>A0A9P5YZT0_9AGAR</name>
<dbReference type="SUPFAM" id="SSF81383">
    <property type="entry name" value="F-box domain"/>
    <property type="match status" value="1"/>
</dbReference>
<evidence type="ECO:0000313" key="3">
    <source>
        <dbReference type="Proteomes" id="UP000807469"/>
    </source>
</evidence>
<dbReference type="InterPro" id="IPR001810">
    <property type="entry name" value="F-box_dom"/>
</dbReference>
<evidence type="ECO:0000259" key="1">
    <source>
        <dbReference type="Pfam" id="PF12937"/>
    </source>
</evidence>
<keyword evidence="3" id="KW-1185">Reference proteome</keyword>
<reference evidence="2" key="1">
    <citation type="submission" date="2020-11" db="EMBL/GenBank/DDBJ databases">
        <authorList>
            <consortium name="DOE Joint Genome Institute"/>
            <person name="Ahrendt S."/>
            <person name="Riley R."/>
            <person name="Andreopoulos W."/>
            <person name="Labutti K."/>
            <person name="Pangilinan J."/>
            <person name="Ruiz-Duenas F.J."/>
            <person name="Barrasa J.M."/>
            <person name="Sanchez-Garcia M."/>
            <person name="Camarero S."/>
            <person name="Miyauchi S."/>
            <person name="Serrano A."/>
            <person name="Linde D."/>
            <person name="Babiker R."/>
            <person name="Drula E."/>
            <person name="Ayuso-Fernandez I."/>
            <person name="Pacheco R."/>
            <person name="Padilla G."/>
            <person name="Ferreira P."/>
            <person name="Barriuso J."/>
            <person name="Kellner H."/>
            <person name="Castanera R."/>
            <person name="Alfaro M."/>
            <person name="Ramirez L."/>
            <person name="Pisabarro A.G."/>
            <person name="Kuo A."/>
            <person name="Tritt A."/>
            <person name="Lipzen A."/>
            <person name="He G."/>
            <person name="Yan M."/>
            <person name="Ng V."/>
            <person name="Cullen D."/>
            <person name="Martin F."/>
            <person name="Rosso M.-N."/>
            <person name="Henrissat B."/>
            <person name="Hibbett D."/>
            <person name="Martinez A.T."/>
            <person name="Grigoriev I.V."/>
        </authorList>
    </citation>
    <scope>NUCLEOTIDE SEQUENCE</scope>
    <source>
        <strain evidence="2">CIRM-BRFM 674</strain>
    </source>
</reference>
<evidence type="ECO:0000313" key="2">
    <source>
        <dbReference type="EMBL" id="KAF9478592.1"/>
    </source>
</evidence>
<dbReference type="OrthoDB" id="3270987at2759"/>
<organism evidence="2 3">
    <name type="scientific">Pholiota conissans</name>
    <dbReference type="NCBI Taxonomy" id="109636"/>
    <lineage>
        <taxon>Eukaryota</taxon>
        <taxon>Fungi</taxon>
        <taxon>Dikarya</taxon>
        <taxon>Basidiomycota</taxon>
        <taxon>Agaricomycotina</taxon>
        <taxon>Agaricomycetes</taxon>
        <taxon>Agaricomycetidae</taxon>
        <taxon>Agaricales</taxon>
        <taxon>Agaricineae</taxon>
        <taxon>Strophariaceae</taxon>
        <taxon>Pholiota</taxon>
    </lineage>
</organism>
<accession>A0A9P5YZT0</accession>
<dbReference type="AlphaFoldDB" id="A0A9P5YZT0"/>
<dbReference type="Proteomes" id="UP000807469">
    <property type="component" value="Unassembled WGS sequence"/>
</dbReference>
<dbReference type="Gene3D" id="1.20.1280.50">
    <property type="match status" value="1"/>
</dbReference>
<dbReference type="InterPro" id="IPR032675">
    <property type="entry name" value="LRR_dom_sf"/>
</dbReference>
<comment type="caution">
    <text evidence="2">The sequence shown here is derived from an EMBL/GenBank/DDBJ whole genome shotgun (WGS) entry which is preliminary data.</text>
</comment>
<dbReference type="SUPFAM" id="SSF52047">
    <property type="entry name" value="RNI-like"/>
    <property type="match status" value="1"/>
</dbReference>
<protein>
    <recommendedName>
        <fullName evidence="1">F-box domain-containing protein</fullName>
    </recommendedName>
</protein>